<keyword evidence="4 11" id="KW-0560">Oxidoreductase</keyword>
<dbReference type="EMBL" id="NSLJ01000027">
    <property type="protein sequence ID" value="PDP43154.1"/>
    <property type="molecule type" value="Genomic_DNA"/>
</dbReference>
<evidence type="ECO:0000256" key="8">
    <source>
        <dbReference type="RuleBase" id="RU361145"/>
    </source>
</evidence>
<dbReference type="GO" id="GO:0006826">
    <property type="term" value="P:iron ion transport"/>
    <property type="evidence" value="ECO:0007669"/>
    <property type="project" value="InterPro"/>
</dbReference>
<comment type="similarity">
    <text evidence="1 8">Belongs to the ferritin family. Prokaryotic subfamily.</text>
</comment>
<proteinExistence type="inferred from homology"/>
<dbReference type="InterPro" id="IPR009040">
    <property type="entry name" value="Ferritin-like_diiron"/>
</dbReference>
<feature type="binding site" evidence="7">
    <location>
        <position position="53"/>
    </location>
    <ligand>
        <name>Fe cation</name>
        <dbReference type="ChEBI" id="CHEBI:24875"/>
        <label>1</label>
    </ligand>
</feature>
<comment type="subcellular location">
    <subcellularLocation>
        <location evidence="8">Cytoplasm</location>
    </subcellularLocation>
</comment>
<dbReference type="InterPro" id="IPR001519">
    <property type="entry name" value="Ferritin"/>
</dbReference>
<feature type="domain" description="Ferritin-like diiron" evidence="9">
    <location>
        <begin position="1"/>
        <end position="145"/>
    </location>
</feature>
<dbReference type="EMBL" id="FMMM01000070">
    <property type="protein sequence ID" value="SCQ23379.1"/>
    <property type="molecule type" value="Genomic_DNA"/>
</dbReference>
<accession>A0A1D3UT26</accession>
<organism evidence="11 12">
    <name type="scientific">Tannerella forsythia</name>
    <name type="common">Bacteroides forsythus</name>
    <dbReference type="NCBI Taxonomy" id="28112"/>
    <lineage>
        <taxon>Bacteria</taxon>
        <taxon>Pseudomonadati</taxon>
        <taxon>Bacteroidota</taxon>
        <taxon>Bacteroidia</taxon>
        <taxon>Bacteroidales</taxon>
        <taxon>Tannerellaceae</taxon>
        <taxon>Tannerella</taxon>
    </lineage>
</organism>
<dbReference type="PROSITE" id="PS50905">
    <property type="entry name" value="FERRITIN_LIKE"/>
    <property type="match status" value="1"/>
</dbReference>
<evidence type="ECO:0000256" key="7">
    <source>
        <dbReference type="PIRSR" id="PIRSR601519-1"/>
    </source>
</evidence>
<evidence type="ECO:0000259" key="9">
    <source>
        <dbReference type="PROSITE" id="PS50905"/>
    </source>
</evidence>
<dbReference type="PANTHER" id="PTHR11431">
    <property type="entry name" value="FERRITIN"/>
    <property type="match status" value="1"/>
</dbReference>
<dbReference type="OrthoDB" id="9801481at2"/>
<evidence type="ECO:0000256" key="1">
    <source>
        <dbReference type="ARBA" id="ARBA00006950"/>
    </source>
</evidence>
<keyword evidence="5 7" id="KW-0408">Iron</keyword>
<evidence type="ECO:0000313" key="11">
    <source>
        <dbReference type="EMBL" id="SCQ23379.1"/>
    </source>
</evidence>
<dbReference type="AlphaFoldDB" id="A0A1D3UT26"/>
<dbReference type="InterPro" id="IPR012347">
    <property type="entry name" value="Ferritin-like"/>
</dbReference>
<feature type="binding site" evidence="7">
    <location>
        <position position="94"/>
    </location>
    <ligand>
        <name>Fe cation</name>
        <dbReference type="ChEBI" id="CHEBI:24875"/>
        <label>1</label>
    </ligand>
</feature>
<sequence length="174" mass="20110">MFNKKIETAINDQINAELWSAYLYLSMSAYCYDNGYNGVANWYQVQFKEEQDHAMILFNYVISRGGRVTLKPIEAVPTQWDSLLNSFEETLKHERIVTGLINDLYTLALQESDYATQSMLKWFIDEQVEEEETALDIINNLKMIKDNGYGLYMLDKELSGRTYKTAAPLTKSGE</sequence>
<protein>
    <recommendedName>
        <fullName evidence="8">Ferritin</fullName>
        <ecNumber evidence="8">1.16.3.2</ecNumber>
    </recommendedName>
</protein>
<dbReference type="Gene3D" id="1.20.1260.10">
    <property type="match status" value="1"/>
</dbReference>
<evidence type="ECO:0000256" key="5">
    <source>
        <dbReference type="ARBA" id="ARBA00023004"/>
    </source>
</evidence>
<evidence type="ECO:0000256" key="3">
    <source>
        <dbReference type="ARBA" id="ARBA00022723"/>
    </source>
</evidence>
<gene>
    <name evidence="11" type="primary">ftnA</name>
    <name evidence="10" type="ORF">CLI86_09985</name>
    <name evidence="11" type="ORF">TFUB20_02027</name>
</gene>
<dbReference type="Proteomes" id="UP000219259">
    <property type="component" value="Unassembled WGS sequence"/>
</dbReference>
<evidence type="ECO:0000256" key="4">
    <source>
        <dbReference type="ARBA" id="ARBA00023002"/>
    </source>
</evidence>
<dbReference type="InterPro" id="IPR008331">
    <property type="entry name" value="Ferritin_DPS_dom"/>
</dbReference>
<dbReference type="Pfam" id="PF00210">
    <property type="entry name" value="Ferritin"/>
    <property type="match status" value="1"/>
</dbReference>
<comment type="catalytic activity">
    <reaction evidence="8">
        <text>4 Fe(2+) + O2 + 6 H2O = 4 iron(III) oxide-hydroxide + 12 H(+)</text>
        <dbReference type="Rhea" id="RHEA:11972"/>
        <dbReference type="ChEBI" id="CHEBI:15377"/>
        <dbReference type="ChEBI" id="CHEBI:15378"/>
        <dbReference type="ChEBI" id="CHEBI:15379"/>
        <dbReference type="ChEBI" id="CHEBI:29033"/>
        <dbReference type="ChEBI" id="CHEBI:78619"/>
        <dbReference type="EC" id="1.16.3.2"/>
    </reaction>
</comment>
<dbReference type="GO" id="GO:0008199">
    <property type="term" value="F:ferric iron binding"/>
    <property type="evidence" value="ECO:0007669"/>
    <property type="project" value="InterPro"/>
</dbReference>
<evidence type="ECO:0000313" key="12">
    <source>
        <dbReference type="Proteomes" id="UP000182057"/>
    </source>
</evidence>
<dbReference type="InterPro" id="IPR009078">
    <property type="entry name" value="Ferritin-like_SF"/>
</dbReference>
<dbReference type="GO" id="GO:0042802">
    <property type="term" value="F:identical protein binding"/>
    <property type="evidence" value="ECO:0007669"/>
    <property type="project" value="UniProtKB-ARBA"/>
</dbReference>
<evidence type="ECO:0000256" key="6">
    <source>
        <dbReference type="ARBA" id="ARBA00054546"/>
    </source>
</evidence>
<keyword evidence="8" id="KW-0963">Cytoplasm</keyword>
<feature type="binding site" evidence="7">
    <location>
        <position position="127"/>
    </location>
    <ligand>
        <name>Fe cation</name>
        <dbReference type="ChEBI" id="CHEBI:24875"/>
        <label>1</label>
    </ligand>
</feature>
<feature type="binding site" evidence="7">
    <location>
        <position position="50"/>
    </location>
    <ligand>
        <name>Fe cation</name>
        <dbReference type="ChEBI" id="CHEBI:24875"/>
        <label>1</label>
    </ligand>
</feature>
<dbReference type="GO" id="GO:0008198">
    <property type="term" value="F:ferrous iron binding"/>
    <property type="evidence" value="ECO:0007669"/>
    <property type="project" value="TreeGrafter"/>
</dbReference>
<dbReference type="FunFam" id="1.20.1260.10:FF:000001">
    <property type="entry name" value="Non-heme ferritin"/>
    <property type="match status" value="1"/>
</dbReference>
<name>A0A1D3UT26_TANFO</name>
<reference evidence="10 13" key="2">
    <citation type="submission" date="2017-09" db="EMBL/GenBank/DDBJ databases">
        <title>Phase variable restriction modification systems are present in the genome sequences of periodontal pathogens Prevotella intermedia, Tannerella forsythia and Porphyromonas gingivalis.</title>
        <authorList>
            <person name="Haigh R.D."/>
            <person name="Crawford L."/>
            <person name="Ralph J."/>
            <person name="Wanford J."/>
            <person name="Vartoukian S.R."/>
            <person name="Hijazib K."/>
            <person name="Wade W."/>
            <person name="Oggioni M.R."/>
        </authorList>
    </citation>
    <scope>NUCLEOTIDE SEQUENCE [LARGE SCALE GENOMIC DNA]</scope>
    <source>
        <strain evidence="10 13">WW11663</strain>
    </source>
</reference>
<keyword evidence="3 7" id="KW-0479">Metal-binding</keyword>
<dbReference type="EC" id="1.16.3.2" evidence="8"/>
<evidence type="ECO:0000313" key="10">
    <source>
        <dbReference type="EMBL" id="PDP43154.1"/>
    </source>
</evidence>
<dbReference type="GO" id="GO:0006879">
    <property type="term" value="P:intracellular iron ion homeostasis"/>
    <property type="evidence" value="ECO:0007669"/>
    <property type="project" value="UniProtKB-KW"/>
</dbReference>
<dbReference type="GO" id="GO:0004322">
    <property type="term" value="F:ferroxidase activity"/>
    <property type="evidence" value="ECO:0007669"/>
    <property type="project" value="TreeGrafter"/>
</dbReference>
<dbReference type="InterPro" id="IPR041719">
    <property type="entry name" value="Ferritin_prok"/>
</dbReference>
<reference evidence="11 12" key="1">
    <citation type="submission" date="2016-09" db="EMBL/GenBank/DDBJ databases">
        <authorList>
            <person name="Capua I."/>
            <person name="De Benedictis P."/>
            <person name="Joannis T."/>
            <person name="Lombin L.H."/>
            <person name="Cattoli G."/>
        </authorList>
    </citation>
    <scope>NUCLEOTIDE SEQUENCE [LARGE SCALE GENOMIC DNA]</scope>
    <source>
        <strain evidence="11 12">UB20</strain>
    </source>
</reference>
<evidence type="ECO:0000256" key="2">
    <source>
        <dbReference type="ARBA" id="ARBA00022434"/>
    </source>
</evidence>
<feature type="binding site" evidence="7">
    <location>
        <position position="17"/>
    </location>
    <ligand>
        <name>Fe cation</name>
        <dbReference type="ChEBI" id="CHEBI:24875"/>
        <label>1</label>
    </ligand>
</feature>
<keyword evidence="2 8" id="KW-0409">Iron storage</keyword>
<evidence type="ECO:0000313" key="13">
    <source>
        <dbReference type="Proteomes" id="UP000219259"/>
    </source>
</evidence>
<comment type="function">
    <text evidence="8">Iron-storage protein.</text>
</comment>
<dbReference type="GeneID" id="34759382"/>
<dbReference type="GO" id="GO:0005829">
    <property type="term" value="C:cytosol"/>
    <property type="evidence" value="ECO:0007669"/>
    <property type="project" value="TreeGrafter"/>
</dbReference>
<dbReference type="RefSeq" id="WP_014225642.1">
    <property type="nucleotide sequence ID" value="NZ_CALHNL010000102.1"/>
</dbReference>
<dbReference type="SUPFAM" id="SSF47240">
    <property type="entry name" value="Ferritin-like"/>
    <property type="match status" value="1"/>
</dbReference>
<dbReference type="OMA" id="CEDKGFE"/>
<dbReference type="Proteomes" id="UP000182057">
    <property type="component" value="Unassembled WGS sequence"/>
</dbReference>
<dbReference type="CDD" id="cd01055">
    <property type="entry name" value="Nonheme_Ferritin"/>
    <property type="match status" value="1"/>
</dbReference>
<comment type="function">
    <text evidence="6">May alleviate iron toxicity in the presence of oxygen.</text>
</comment>
<dbReference type="PANTHER" id="PTHR11431:SF127">
    <property type="entry name" value="BACTERIAL NON-HEME FERRITIN"/>
    <property type="match status" value="1"/>
</dbReference>